<keyword evidence="3" id="KW-0479">Metal-binding</keyword>
<name>A0ABU5DSU1_9BURK</name>
<dbReference type="Gene3D" id="1.10.630.10">
    <property type="entry name" value="Cytochrome P450"/>
    <property type="match status" value="1"/>
</dbReference>
<protein>
    <submittedName>
        <fullName evidence="4">Cytochrome P450</fullName>
    </submittedName>
</protein>
<evidence type="ECO:0000256" key="2">
    <source>
        <dbReference type="ARBA" id="ARBA00010617"/>
    </source>
</evidence>
<dbReference type="PANTHER" id="PTHR24305:SF166">
    <property type="entry name" value="CYTOCHROME P450 12A4, MITOCHONDRIAL-RELATED"/>
    <property type="match status" value="1"/>
</dbReference>
<dbReference type="PRINTS" id="PR00463">
    <property type="entry name" value="EP450I"/>
</dbReference>
<dbReference type="InterPro" id="IPR050121">
    <property type="entry name" value="Cytochrome_P450_monoxygenase"/>
</dbReference>
<gene>
    <name evidence="4" type="ORF">SNE35_30535</name>
</gene>
<comment type="caution">
    <text evidence="4">The sequence shown here is derived from an EMBL/GenBank/DDBJ whole genome shotgun (WGS) entry which is preliminary data.</text>
</comment>
<evidence type="ECO:0000313" key="4">
    <source>
        <dbReference type="EMBL" id="MDY0748876.1"/>
    </source>
</evidence>
<keyword evidence="5" id="KW-1185">Reference proteome</keyword>
<evidence type="ECO:0000256" key="3">
    <source>
        <dbReference type="RuleBase" id="RU000461"/>
    </source>
</evidence>
<dbReference type="InterPro" id="IPR002401">
    <property type="entry name" value="Cyt_P450_E_grp-I"/>
</dbReference>
<dbReference type="PROSITE" id="PS00086">
    <property type="entry name" value="CYTOCHROME_P450"/>
    <property type="match status" value="1"/>
</dbReference>
<dbReference type="InterPro" id="IPR036396">
    <property type="entry name" value="Cyt_P450_sf"/>
</dbReference>
<dbReference type="PRINTS" id="PR00385">
    <property type="entry name" value="P450"/>
</dbReference>
<keyword evidence="3" id="KW-0349">Heme</keyword>
<keyword evidence="3" id="KW-0503">Monooxygenase</keyword>
<comment type="cofactor">
    <cofactor evidence="1">
        <name>heme</name>
        <dbReference type="ChEBI" id="CHEBI:30413"/>
    </cofactor>
</comment>
<evidence type="ECO:0000256" key="1">
    <source>
        <dbReference type="ARBA" id="ARBA00001971"/>
    </source>
</evidence>
<dbReference type="Proteomes" id="UP001285263">
    <property type="component" value="Unassembled WGS sequence"/>
</dbReference>
<dbReference type="InterPro" id="IPR001128">
    <property type="entry name" value="Cyt_P450"/>
</dbReference>
<sequence length="479" mass="52926">MDTPDILSAKETSERRLRLADLPSPRGLPVFGHLLRVEPARFHQQMEQWAQELGPRYTLRLGGGPILVIGNHEAVATALRDRPEGFRRTPKLEHIWQELGLPTGVFGANGESWARQRRMVMAGFDPAHVRHYFPAMRKVALRLAARWEKAADTPIVLQADLMRYTVDTIAGLAFGADVNTLESDEDVIQRHLDKLFPALYRRLLAPLPTWRWFKSARDRELEASLTEILTAVDGFIARARERMAADPALREQPSNLLEAMIAAADVPGSGIDDGLVAGNVLTMLLAGEDTTANTLAWMIHLLWRHPEALARATAEVRGAVGPDLDGITQDQLGTLDYVEACAHETMRLKPVAPMVGLQAIHDTVVDGVEAPAGTVILALLRRDSVSEQNFPQADRFDPERWLGRDASAAKRIAMPFGAGPRICPGRYLALLEIKLAMATLLSRFDILAVDTPSGEPEAEEVLSFTMAPRGLTMRLRPRA</sequence>
<dbReference type="RefSeq" id="WP_320426846.1">
    <property type="nucleotide sequence ID" value="NZ_JAXCLA010000012.1"/>
</dbReference>
<evidence type="ECO:0000313" key="5">
    <source>
        <dbReference type="Proteomes" id="UP001285263"/>
    </source>
</evidence>
<dbReference type="PANTHER" id="PTHR24305">
    <property type="entry name" value="CYTOCHROME P450"/>
    <property type="match status" value="1"/>
</dbReference>
<dbReference type="Pfam" id="PF00067">
    <property type="entry name" value="p450"/>
    <property type="match status" value="1"/>
</dbReference>
<proteinExistence type="inferred from homology"/>
<dbReference type="SUPFAM" id="SSF48264">
    <property type="entry name" value="Cytochrome P450"/>
    <property type="match status" value="1"/>
</dbReference>
<dbReference type="InterPro" id="IPR017972">
    <property type="entry name" value="Cyt_P450_CS"/>
</dbReference>
<accession>A0ABU5DSU1</accession>
<organism evidence="4 5">
    <name type="scientific">Roseateles agri</name>
    <dbReference type="NCBI Taxonomy" id="3098619"/>
    <lineage>
        <taxon>Bacteria</taxon>
        <taxon>Pseudomonadati</taxon>
        <taxon>Pseudomonadota</taxon>
        <taxon>Betaproteobacteria</taxon>
        <taxon>Burkholderiales</taxon>
        <taxon>Sphaerotilaceae</taxon>
        <taxon>Roseateles</taxon>
    </lineage>
</organism>
<keyword evidence="3" id="KW-0560">Oxidoreductase</keyword>
<comment type="similarity">
    <text evidence="2 3">Belongs to the cytochrome P450 family.</text>
</comment>
<reference evidence="4 5" key="1">
    <citation type="submission" date="2023-11" db="EMBL/GenBank/DDBJ databases">
        <title>Paucibacter sp. nov., isolated from fresh soil in Korea.</title>
        <authorList>
            <person name="Le N.T.T."/>
        </authorList>
    </citation>
    <scope>NUCLEOTIDE SEQUENCE [LARGE SCALE GENOMIC DNA]</scope>
    <source>
        <strain evidence="4 5">R3-3</strain>
    </source>
</reference>
<keyword evidence="3" id="KW-0408">Iron</keyword>
<dbReference type="EMBL" id="JAXCLA010000012">
    <property type="protein sequence ID" value="MDY0748876.1"/>
    <property type="molecule type" value="Genomic_DNA"/>
</dbReference>